<keyword evidence="4 7" id="KW-0812">Transmembrane</keyword>
<accession>A0A811TGY9</accession>
<gene>
    <name evidence="8" type="ORF">LAKADJCE_00578</name>
</gene>
<feature type="transmembrane region" description="Helical" evidence="7">
    <location>
        <begin position="6"/>
        <end position="24"/>
    </location>
</feature>
<name>A0A811TGY9_9EURY</name>
<comment type="subcellular location">
    <subcellularLocation>
        <location evidence="1">Cell membrane</location>
        <topology evidence="1">Multi-pass membrane protein</topology>
    </subcellularLocation>
</comment>
<reference evidence="8" key="1">
    <citation type="submission" date="2020-10" db="EMBL/GenBank/DDBJ databases">
        <authorList>
            <person name="Hahn C.J."/>
            <person name="Laso-Perez R."/>
            <person name="Vulcano F."/>
            <person name="Vaziourakis K.-M."/>
            <person name="Stokke R."/>
            <person name="Steen I.H."/>
            <person name="Teske A."/>
            <person name="Boetius A."/>
            <person name="Liebeke M."/>
            <person name="Amann R."/>
            <person name="Knittel K."/>
        </authorList>
    </citation>
    <scope>NUCLEOTIDE SEQUENCE</scope>
    <source>
        <strain evidence="8">Gfbio:e3339647-f889-4370-9287-4fb5cb688e4c:AG392J18_GoMArc1</strain>
    </source>
</reference>
<evidence type="ECO:0000256" key="6">
    <source>
        <dbReference type="ARBA" id="ARBA00023136"/>
    </source>
</evidence>
<dbReference type="PANTHER" id="PTHR34702:SF1">
    <property type="entry name" value="NA(+)_H(+) ANTIPORTER SUBUNIT F"/>
    <property type="match status" value="1"/>
</dbReference>
<organism evidence="8 9">
    <name type="scientific">Candidatus Argoarchaeum ethanivorans</name>
    <dbReference type="NCBI Taxonomy" id="2608793"/>
    <lineage>
        <taxon>Archaea</taxon>
        <taxon>Methanobacteriati</taxon>
        <taxon>Methanobacteriota</taxon>
        <taxon>Stenosarchaea group</taxon>
        <taxon>Methanomicrobia</taxon>
        <taxon>Methanosarcinales</taxon>
        <taxon>Methanosarcinales incertae sedis</taxon>
        <taxon>GOM Arc I cluster</taxon>
        <taxon>Candidatus Argoarchaeum</taxon>
    </lineage>
</organism>
<protein>
    <submittedName>
        <fullName evidence="8">Multiple resistance and pH regulation protein F (MrpF / PhaF)</fullName>
    </submittedName>
</protein>
<keyword evidence="3" id="KW-1003">Cell membrane</keyword>
<evidence type="ECO:0000256" key="5">
    <source>
        <dbReference type="ARBA" id="ARBA00022989"/>
    </source>
</evidence>
<dbReference type="InterPro" id="IPR007208">
    <property type="entry name" value="MrpF/PhaF-like"/>
</dbReference>
<dbReference type="GO" id="GO:0005886">
    <property type="term" value="C:plasma membrane"/>
    <property type="evidence" value="ECO:0007669"/>
    <property type="project" value="UniProtKB-SubCell"/>
</dbReference>
<keyword evidence="6 7" id="KW-0472">Membrane</keyword>
<dbReference type="Pfam" id="PF04066">
    <property type="entry name" value="MrpF_PhaF"/>
    <property type="match status" value="1"/>
</dbReference>
<keyword evidence="5 7" id="KW-1133">Transmembrane helix</keyword>
<sequence>MDILLKVFLAVGLLIALTIILCTYRAVVGPGIFNRVIAVNVIGTKTIVLLVLIGYYFERPMFFDIALLYAMLNFIATLIFAKYIQKGDVCSR</sequence>
<evidence type="ECO:0000313" key="8">
    <source>
        <dbReference type="EMBL" id="CAD6493767.1"/>
    </source>
</evidence>
<evidence type="ECO:0000313" key="9">
    <source>
        <dbReference type="Proteomes" id="UP000612009"/>
    </source>
</evidence>
<dbReference type="EMBL" id="CAJHIR010000031">
    <property type="protein sequence ID" value="CAD6493767.1"/>
    <property type="molecule type" value="Genomic_DNA"/>
</dbReference>
<dbReference type="GO" id="GO:0015385">
    <property type="term" value="F:sodium:proton antiporter activity"/>
    <property type="evidence" value="ECO:0007669"/>
    <property type="project" value="TreeGrafter"/>
</dbReference>
<keyword evidence="2" id="KW-0813">Transport</keyword>
<evidence type="ECO:0000256" key="4">
    <source>
        <dbReference type="ARBA" id="ARBA00022692"/>
    </source>
</evidence>
<proteinExistence type="predicted"/>
<feature type="transmembrane region" description="Helical" evidence="7">
    <location>
        <begin position="63"/>
        <end position="84"/>
    </location>
</feature>
<dbReference type="Proteomes" id="UP000612009">
    <property type="component" value="Unassembled WGS sequence"/>
</dbReference>
<comment type="caution">
    <text evidence="8">The sequence shown here is derived from an EMBL/GenBank/DDBJ whole genome shotgun (WGS) entry which is preliminary data.</text>
</comment>
<evidence type="ECO:0000256" key="1">
    <source>
        <dbReference type="ARBA" id="ARBA00004651"/>
    </source>
</evidence>
<evidence type="ECO:0000256" key="7">
    <source>
        <dbReference type="SAM" id="Phobius"/>
    </source>
</evidence>
<dbReference type="PANTHER" id="PTHR34702">
    <property type="entry name" value="NA(+)/H(+) ANTIPORTER SUBUNIT F1"/>
    <property type="match status" value="1"/>
</dbReference>
<evidence type="ECO:0000256" key="3">
    <source>
        <dbReference type="ARBA" id="ARBA00022475"/>
    </source>
</evidence>
<dbReference type="AlphaFoldDB" id="A0A811TGY9"/>
<feature type="transmembrane region" description="Helical" evidence="7">
    <location>
        <begin position="36"/>
        <end position="57"/>
    </location>
</feature>
<evidence type="ECO:0000256" key="2">
    <source>
        <dbReference type="ARBA" id="ARBA00022448"/>
    </source>
</evidence>